<dbReference type="InterPro" id="IPR001647">
    <property type="entry name" value="HTH_TetR"/>
</dbReference>
<proteinExistence type="predicted"/>
<organism evidence="4 5">
    <name type="scientific">Zhongshania aquimaris</name>
    <dbReference type="NCBI Taxonomy" id="2857107"/>
    <lineage>
        <taxon>Bacteria</taxon>
        <taxon>Pseudomonadati</taxon>
        <taxon>Pseudomonadota</taxon>
        <taxon>Gammaproteobacteria</taxon>
        <taxon>Cellvibrionales</taxon>
        <taxon>Spongiibacteraceae</taxon>
        <taxon>Zhongshania</taxon>
    </lineage>
</organism>
<evidence type="ECO:0000256" key="1">
    <source>
        <dbReference type="ARBA" id="ARBA00023125"/>
    </source>
</evidence>
<feature type="DNA-binding region" description="H-T-H motif" evidence="2">
    <location>
        <begin position="34"/>
        <end position="53"/>
    </location>
</feature>
<dbReference type="PROSITE" id="PS50977">
    <property type="entry name" value="HTH_TETR_2"/>
    <property type="match status" value="1"/>
</dbReference>
<dbReference type="PANTHER" id="PTHR30055">
    <property type="entry name" value="HTH-TYPE TRANSCRIPTIONAL REGULATOR RUTR"/>
    <property type="match status" value="1"/>
</dbReference>
<feature type="domain" description="HTH tetR-type" evidence="3">
    <location>
        <begin position="11"/>
        <end position="71"/>
    </location>
</feature>
<dbReference type="Pfam" id="PF00440">
    <property type="entry name" value="TetR_N"/>
    <property type="match status" value="1"/>
</dbReference>
<evidence type="ECO:0000313" key="4">
    <source>
        <dbReference type="EMBL" id="MBW2939329.1"/>
    </source>
</evidence>
<dbReference type="RefSeq" id="WP_219041596.1">
    <property type="nucleotide sequence ID" value="NZ_JAHWDQ010000001.1"/>
</dbReference>
<name>A0ABS6VMR7_9GAMM</name>
<gene>
    <name evidence="4" type="ORF">KXJ70_00975</name>
</gene>
<comment type="caution">
    <text evidence="4">The sequence shown here is derived from an EMBL/GenBank/DDBJ whole genome shotgun (WGS) entry which is preliminary data.</text>
</comment>
<dbReference type="InterPro" id="IPR050109">
    <property type="entry name" value="HTH-type_TetR-like_transc_reg"/>
</dbReference>
<reference evidence="4" key="1">
    <citation type="submission" date="2021-07" db="EMBL/GenBank/DDBJ databases">
        <title>Zhongshania sp. CAU 1632 isolated from seawater.</title>
        <authorList>
            <person name="Kim W."/>
        </authorList>
    </citation>
    <scope>NUCLEOTIDE SEQUENCE</scope>
    <source>
        <strain evidence="4">CAU 1632</strain>
    </source>
</reference>
<dbReference type="InterPro" id="IPR039536">
    <property type="entry name" value="TetR_C_Proteobacteria"/>
</dbReference>
<keyword evidence="1 2" id="KW-0238">DNA-binding</keyword>
<sequence>MQEKRVRLKSEEKRNQIIDAAGALFIVNGFEKVSMEEIAKSAGVSKQTVYSHFGNKQQLFTAAIDCKCEEYDLAPNKIPSAMHCEEYLRFFCTHLAALLISDDAIGMFRVCVAEAGRSEVSDLYWQAGPQKIRSQLSAYLAEQNKLSTLKIDDIDTAASQLIAMVVCESQFRSLLGLERLNSDSDLHHYAEKCADMFYKSYRA</sequence>
<protein>
    <submittedName>
        <fullName evidence="4">TetR/AcrR family transcriptional regulator</fullName>
    </submittedName>
</protein>
<dbReference type="EMBL" id="JAHWDQ010000001">
    <property type="protein sequence ID" value="MBW2939329.1"/>
    <property type="molecule type" value="Genomic_DNA"/>
</dbReference>
<dbReference type="Proteomes" id="UP001166291">
    <property type="component" value="Unassembled WGS sequence"/>
</dbReference>
<evidence type="ECO:0000256" key="2">
    <source>
        <dbReference type="PROSITE-ProRule" id="PRU00335"/>
    </source>
</evidence>
<dbReference type="PANTHER" id="PTHR30055:SF146">
    <property type="entry name" value="HTH-TYPE TRANSCRIPTIONAL DUAL REGULATOR CECR"/>
    <property type="match status" value="1"/>
</dbReference>
<keyword evidence="5" id="KW-1185">Reference proteome</keyword>
<dbReference type="Pfam" id="PF14246">
    <property type="entry name" value="TetR_C_7"/>
    <property type="match status" value="1"/>
</dbReference>
<evidence type="ECO:0000313" key="5">
    <source>
        <dbReference type="Proteomes" id="UP001166291"/>
    </source>
</evidence>
<accession>A0ABS6VMR7</accession>
<evidence type="ECO:0000259" key="3">
    <source>
        <dbReference type="PROSITE" id="PS50977"/>
    </source>
</evidence>